<dbReference type="Gene3D" id="3.30.70.270">
    <property type="match status" value="1"/>
</dbReference>
<protein>
    <recommendedName>
        <fullName evidence="1">Reverse transcriptase domain-containing protein</fullName>
    </recommendedName>
</protein>
<name>A0A1X7VNT2_AMPQE</name>
<dbReference type="PANTHER" id="PTHR24559:SF454">
    <property type="entry name" value="RIBONUCLEASE H"/>
    <property type="match status" value="1"/>
</dbReference>
<dbReference type="InterPro" id="IPR053134">
    <property type="entry name" value="RNA-dir_DNA_polymerase"/>
</dbReference>
<dbReference type="InterPro" id="IPR043502">
    <property type="entry name" value="DNA/RNA_pol_sf"/>
</dbReference>
<organism evidence="2">
    <name type="scientific">Amphimedon queenslandica</name>
    <name type="common">Sponge</name>
    <dbReference type="NCBI Taxonomy" id="400682"/>
    <lineage>
        <taxon>Eukaryota</taxon>
        <taxon>Metazoa</taxon>
        <taxon>Porifera</taxon>
        <taxon>Demospongiae</taxon>
        <taxon>Heteroscleromorpha</taxon>
        <taxon>Haplosclerida</taxon>
        <taxon>Niphatidae</taxon>
        <taxon>Amphimedon</taxon>
    </lineage>
</organism>
<reference evidence="2" key="1">
    <citation type="submission" date="2017-05" db="UniProtKB">
        <authorList>
            <consortium name="EnsemblMetazoa"/>
        </authorList>
    </citation>
    <scope>IDENTIFICATION</scope>
</reference>
<dbReference type="InParanoid" id="A0A1X7VNT2"/>
<dbReference type="eggNOG" id="KOG0017">
    <property type="taxonomic scope" value="Eukaryota"/>
</dbReference>
<feature type="domain" description="Reverse transcriptase" evidence="1">
    <location>
        <begin position="1"/>
        <end position="73"/>
    </location>
</feature>
<dbReference type="InterPro" id="IPR043128">
    <property type="entry name" value="Rev_trsase/Diguanyl_cyclase"/>
</dbReference>
<evidence type="ECO:0000313" key="2">
    <source>
        <dbReference type="EnsemblMetazoa" id="Aqu2.1.41732_001"/>
    </source>
</evidence>
<dbReference type="AlphaFoldDB" id="A0A1X7VNT2"/>
<dbReference type="InterPro" id="IPR000477">
    <property type="entry name" value="RT_dom"/>
</dbReference>
<dbReference type="Pfam" id="PF00078">
    <property type="entry name" value="RVT_1"/>
    <property type="match status" value="1"/>
</dbReference>
<dbReference type="PANTHER" id="PTHR24559">
    <property type="entry name" value="TRANSPOSON TY3-I GAG-POL POLYPROTEIN"/>
    <property type="match status" value="1"/>
</dbReference>
<dbReference type="SUPFAM" id="SSF56672">
    <property type="entry name" value="DNA/RNA polymerases"/>
    <property type="match status" value="1"/>
</dbReference>
<accession>A0A1X7VNT2</accession>
<proteinExistence type="predicted"/>
<dbReference type="EnsemblMetazoa" id="Aqu2.1.41732_001">
    <property type="protein sequence ID" value="Aqu2.1.41732_001"/>
    <property type="gene ID" value="Aqu2.1.41732"/>
</dbReference>
<evidence type="ECO:0000259" key="1">
    <source>
        <dbReference type="Pfam" id="PF00078"/>
    </source>
</evidence>
<sequence length="77" mass="8868">MPFGLRNAAQSFQRFIDQVLQDLPYLYIDVLIGSSTREEHLEHVEVVLLRLNDHGIVINPRKGQVGISELVFLSYMQ</sequence>